<reference evidence="8" key="1">
    <citation type="journal article" date="2024" name="Syst. Appl. Microbiol.">
        <title>First single-strain enrichments of Electrothrix cable bacteria, description of E. aestuarii sp. nov. and E. rattekaaiensis sp. nov., and proposal of a cable bacteria taxonomy following the rules of the SeqCode.</title>
        <authorList>
            <person name="Plum-Jensen L.E."/>
            <person name="Schramm A."/>
            <person name="Marshall I.P.G."/>
        </authorList>
    </citation>
    <scope>NUCLEOTIDE SEQUENCE</scope>
    <source>
        <strain evidence="8">Rat1</strain>
    </source>
</reference>
<keyword evidence="5 6" id="KW-0269">Exonuclease</keyword>
<evidence type="ECO:0000313" key="8">
    <source>
        <dbReference type="EMBL" id="XCN73793.1"/>
    </source>
</evidence>
<dbReference type="SUPFAM" id="SSF116842">
    <property type="entry name" value="XseB-like"/>
    <property type="match status" value="1"/>
</dbReference>
<organism evidence="8">
    <name type="scientific">Candidatus Electrothrix aestuarii</name>
    <dbReference type="NCBI Taxonomy" id="3062594"/>
    <lineage>
        <taxon>Bacteria</taxon>
        <taxon>Pseudomonadati</taxon>
        <taxon>Thermodesulfobacteriota</taxon>
        <taxon>Desulfobulbia</taxon>
        <taxon>Desulfobulbales</taxon>
        <taxon>Desulfobulbaceae</taxon>
        <taxon>Candidatus Electrothrix</taxon>
    </lineage>
</organism>
<gene>
    <name evidence="6 8" type="primary">xseB</name>
    <name evidence="8" type="ORF">Q3M24_03280</name>
</gene>
<dbReference type="PANTHER" id="PTHR34137">
    <property type="entry name" value="EXODEOXYRIBONUCLEASE 7 SMALL SUBUNIT"/>
    <property type="match status" value="1"/>
</dbReference>
<keyword evidence="7" id="KW-0175">Coiled coil</keyword>
<dbReference type="GO" id="GO:0005829">
    <property type="term" value="C:cytosol"/>
    <property type="evidence" value="ECO:0007669"/>
    <property type="project" value="TreeGrafter"/>
</dbReference>
<dbReference type="HAMAP" id="MF_00337">
    <property type="entry name" value="Exonuc_7_S"/>
    <property type="match status" value="1"/>
</dbReference>
<dbReference type="PANTHER" id="PTHR34137:SF1">
    <property type="entry name" value="EXODEOXYRIBONUCLEASE 7 SMALL SUBUNIT"/>
    <property type="match status" value="1"/>
</dbReference>
<comment type="subunit">
    <text evidence="6">Heterooligomer composed of large and small subunits.</text>
</comment>
<sequence length="82" mass="9229">MAKKTFENALTKLDRITEELEQGDLGLDNSLKKFEEGVQLVKFCNEKLEEARGQVDLLLKKNDKLTAVPFGEEIAEGTESDE</sequence>
<keyword evidence="3 6" id="KW-0540">Nuclease</keyword>
<feature type="coiled-coil region" evidence="7">
    <location>
        <begin position="41"/>
        <end position="68"/>
    </location>
</feature>
<evidence type="ECO:0000256" key="5">
    <source>
        <dbReference type="ARBA" id="ARBA00022839"/>
    </source>
</evidence>
<evidence type="ECO:0000256" key="3">
    <source>
        <dbReference type="ARBA" id="ARBA00022722"/>
    </source>
</evidence>
<comment type="similarity">
    <text evidence="1 6">Belongs to the XseB family.</text>
</comment>
<evidence type="ECO:0000256" key="2">
    <source>
        <dbReference type="ARBA" id="ARBA00022490"/>
    </source>
</evidence>
<name>A0AAU8LWZ4_9BACT</name>
<accession>A0AAU8LWZ4</accession>
<dbReference type="Gene3D" id="1.10.287.1040">
    <property type="entry name" value="Exonuclease VII, small subunit"/>
    <property type="match status" value="1"/>
</dbReference>
<comment type="function">
    <text evidence="6">Bidirectionally degrades single-stranded DNA into large acid-insoluble oligonucleotides, which are then degraded further into small acid-soluble oligonucleotides.</text>
</comment>
<proteinExistence type="inferred from homology"/>
<dbReference type="InterPro" id="IPR003761">
    <property type="entry name" value="Exonuc_VII_S"/>
</dbReference>
<keyword evidence="4 6" id="KW-0378">Hydrolase</keyword>
<keyword evidence="2 6" id="KW-0963">Cytoplasm</keyword>
<dbReference type="GO" id="GO:0009318">
    <property type="term" value="C:exodeoxyribonuclease VII complex"/>
    <property type="evidence" value="ECO:0007669"/>
    <property type="project" value="UniProtKB-UniRule"/>
</dbReference>
<dbReference type="EMBL" id="CP159373">
    <property type="protein sequence ID" value="XCN73793.1"/>
    <property type="molecule type" value="Genomic_DNA"/>
</dbReference>
<reference evidence="8" key="2">
    <citation type="submission" date="2024-06" db="EMBL/GenBank/DDBJ databases">
        <authorList>
            <person name="Plum-Jensen L.E."/>
            <person name="Schramm A."/>
            <person name="Marshall I.P.G."/>
        </authorList>
    </citation>
    <scope>NUCLEOTIDE SEQUENCE</scope>
    <source>
        <strain evidence="8">Rat1</strain>
    </source>
</reference>
<dbReference type="KEGG" id="eaj:Q3M24_03280"/>
<comment type="subcellular location">
    <subcellularLocation>
        <location evidence="6">Cytoplasm</location>
    </subcellularLocation>
</comment>
<dbReference type="InterPro" id="IPR037004">
    <property type="entry name" value="Exonuc_VII_ssu_sf"/>
</dbReference>
<evidence type="ECO:0000256" key="6">
    <source>
        <dbReference type="HAMAP-Rule" id="MF_00337"/>
    </source>
</evidence>
<protein>
    <recommendedName>
        <fullName evidence="6">Exodeoxyribonuclease 7 small subunit</fullName>
        <ecNumber evidence="6">3.1.11.6</ecNumber>
    </recommendedName>
    <alternativeName>
        <fullName evidence="6">Exodeoxyribonuclease VII small subunit</fullName>
        <shortName evidence="6">Exonuclease VII small subunit</shortName>
    </alternativeName>
</protein>
<dbReference type="Pfam" id="PF02609">
    <property type="entry name" value="Exonuc_VII_S"/>
    <property type="match status" value="1"/>
</dbReference>
<dbReference type="NCBIfam" id="TIGR01280">
    <property type="entry name" value="xseB"/>
    <property type="match status" value="1"/>
</dbReference>
<evidence type="ECO:0000256" key="7">
    <source>
        <dbReference type="SAM" id="Coils"/>
    </source>
</evidence>
<dbReference type="GO" id="GO:0008855">
    <property type="term" value="F:exodeoxyribonuclease VII activity"/>
    <property type="evidence" value="ECO:0007669"/>
    <property type="project" value="UniProtKB-UniRule"/>
</dbReference>
<dbReference type="GO" id="GO:0006308">
    <property type="term" value="P:DNA catabolic process"/>
    <property type="evidence" value="ECO:0007669"/>
    <property type="project" value="UniProtKB-UniRule"/>
</dbReference>
<evidence type="ECO:0000256" key="1">
    <source>
        <dbReference type="ARBA" id="ARBA00009998"/>
    </source>
</evidence>
<dbReference type="EC" id="3.1.11.6" evidence="6"/>
<dbReference type="AlphaFoldDB" id="A0AAU8LWZ4"/>
<evidence type="ECO:0000256" key="4">
    <source>
        <dbReference type="ARBA" id="ARBA00022801"/>
    </source>
</evidence>
<comment type="catalytic activity">
    <reaction evidence="6">
        <text>Exonucleolytic cleavage in either 5'- to 3'- or 3'- to 5'-direction to yield nucleoside 5'-phosphates.</text>
        <dbReference type="EC" id="3.1.11.6"/>
    </reaction>
</comment>